<evidence type="ECO:0000256" key="12">
    <source>
        <dbReference type="SAM" id="SignalP"/>
    </source>
</evidence>
<dbReference type="InterPro" id="IPR012910">
    <property type="entry name" value="Plug_dom"/>
</dbReference>
<dbReference type="Pfam" id="PF00593">
    <property type="entry name" value="TonB_dep_Rec_b-barrel"/>
    <property type="match status" value="1"/>
</dbReference>
<dbReference type="PANTHER" id="PTHR30069:SF53">
    <property type="entry name" value="COLICIN I RECEPTOR-RELATED"/>
    <property type="match status" value="1"/>
</dbReference>
<keyword evidence="16" id="KW-1185">Reference proteome</keyword>
<dbReference type="RefSeq" id="WP_188090949.1">
    <property type="nucleotide sequence ID" value="NZ_JACVFC010000004.1"/>
</dbReference>
<feature type="domain" description="TonB-dependent receptor plug" evidence="14">
    <location>
        <begin position="45"/>
        <end position="153"/>
    </location>
</feature>
<dbReference type="PANTHER" id="PTHR30069">
    <property type="entry name" value="TONB-DEPENDENT OUTER MEMBRANE RECEPTOR"/>
    <property type="match status" value="1"/>
</dbReference>
<proteinExistence type="inferred from homology"/>
<dbReference type="InterPro" id="IPR000531">
    <property type="entry name" value="Beta-barrel_TonB"/>
</dbReference>
<evidence type="ECO:0000259" key="14">
    <source>
        <dbReference type="Pfam" id="PF07715"/>
    </source>
</evidence>
<keyword evidence="9 10" id="KW-0998">Cell outer membrane</keyword>
<feature type="chain" id="PRO_5047327261" evidence="12">
    <location>
        <begin position="21"/>
        <end position="650"/>
    </location>
</feature>
<evidence type="ECO:0000313" key="15">
    <source>
        <dbReference type="EMBL" id="MBC9933835.1"/>
    </source>
</evidence>
<dbReference type="InterPro" id="IPR037066">
    <property type="entry name" value="Plug_dom_sf"/>
</dbReference>
<evidence type="ECO:0000256" key="2">
    <source>
        <dbReference type="ARBA" id="ARBA00022448"/>
    </source>
</evidence>
<dbReference type="InterPro" id="IPR036942">
    <property type="entry name" value="Beta-barrel_TonB_sf"/>
</dbReference>
<comment type="caution">
    <text evidence="15">The sequence shown here is derived from an EMBL/GenBank/DDBJ whole genome shotgun (WGS) entry which is preliminary data.</text>
</comment>
<evidence type="ECO:0000256" key="5">
    <source>
        <dbReference type="ARBA" id="ARBA00022729"/>
    </source>
</evidence>
<evidence type="ECO:0000256" key="7">
    <source>
        <dbReference type="ARBA" id="ARBA00023077"/>
    </source>
</evidence>
<evidence type="ECO:0000256" key="3">
    <source>
        <dbReference type="ARBA" id="ARBA00022452"/>
    </source>
</evidence>
<dbReference type="Pfam" id="PF07715">
    <property type="entry name" value="Plug"/>
    <property type="match status" value="1"/>
</dbReference>
<protein>
    <submittedName>
        <fullName evidence="15">TonB-dependent receptor</fullName>
    </submittedName>
</protein>
<keyword evidence="15" id="KW-0675">Receptor</keyword>
<dbReference type="InterPro" id="IPR039426">
    <property type="entry name" value="TonB-dep_rcpt-like"/>
</dbReference>
<evidence type="ECO:0000256" key="1">
    <source>
        <dbReference type="ARBA" id="ARBA00004571"/>
    </source>
</evidence>
<evidence type="ECO:0000256" key="9">
    <source>
        <dbReference type="ARBA" id="ARBA00023237"/>
    </source>
</evidence>
<dbReference type="SUPFAM" id="SSF56935">
    <property type="entry name" value="Porins"/>
    <property type="match status" value="1"/>
</dbReference>
<gene>
    <name evidence="15" type="ORF">ICL07_25820</name>
</gene>
<sequence length="650" mass="72842">MNAKFYALPLLFWLPFSATAQDSVPRISQLNEVSVTATKGPRKASETGKVVTILTHEYLEKNSGKTIAAILSEQAGITINGAQNNRGTVPEVYMRGATNGNTLILIDGLPVSDASQIANTFDLNFIAPELVERIEILRGSQSTLYGSNAVAGVINIITRKNNGKKFGLTANTSYGSYNSFLGNVTAYGNADKFSYMAGYKYETSDGLSDAYDPTGKAGFDKDGFRQQSVFAKLGLQATSRWRLHYLFNYSNYHHDLDEGAFIDDRDYTSRSNNMLHGFSSEYQFKKGSWHVLYSYQRTKRHILNDSNYIAPDGFSKYDLSDFSSNIHQVESYVNWNISGILRLVGGGSFAAARMDQFNQRLGQPAIWDPNPQMQFSHLSDDSTHARQTSVYASLLLGNIGGFNIEAGGRLNYHNIYGSNQTFTFNPSYLINQHHKVFINISSAYKVPSLYQLYAGMWGNKDLKPESTLSYEGGYQATVAHNAVDFRAVGFARRTKDLILYTSHYTNADKQWAYGGEAEVDWHINHKLGLNVNYAYTDGRVYSVAKNGGDSSWYNLNRVPKHAVNATLGYQVTPALYTSASFRYTGERYQISPVAQPMGDYYTVDLYGEYKFGNLLKIFAGFRNITNYQYFDILGYNSRRFNWNAGLVLNL</sequence>
<organism evidence="15 16">
    <name type="scientific">Chitinophaga qingshengii</name>
    <dbReference type="NCBI Taxonomy" id="1569794"/>
    <lineage>
        <taxon>Bacteria</taxon>
        <taxon>Pseudomonadati</taxon>
        <taxon>Bacteroidota</taxon>
        <taxon>Chitinophagia</taxon>
        <taxon>Chitinophagales</taxon>
        <taxon>Chitinophagaceae</taxon>
        <taxon>Chitinophaga</taxon>
    </lineage>
</organism>
<dbReference type="PROSITE" id="PS52016">
    <property type="entry name" value="TONB_DEPENDENT_REC_3"/>
    <property type="match status" value="1"/>
</dbReference>
<comment type="similarity">
    <text evidence="10 11">Belongs to the TonB-dependent receptor family.</text>
</comment>
<name>A0ABR7TVZ7_9BACT</name>
<evidence type="ECO:0000313" key="16">
    <source>
        <dbReference type="Proteomes" id="UP000659124"/>
    </source>
</evidence>
<evidence type="ECO:0000259" key="13">
    <source>
        <dbReference type="Pfam" id="PF00593"/>
    </source>
</evidence>
<evidence type="ECO:0000256" key="11">
    <source>
        <dbReference type="RuleBase" id="RU003357"/>
    </source>
</evidence>
<keyword evidence="5 12" id="KW-0732">Signal</keyword>
<evidence type="ECO:0000256" key="10">
    <source>
        <dbReference type="PROSITE-ProRule" id="PRU01360"/>
    </source>
</evidence>
<evidence type="ECO:0000256" key="4">
    <source>
        <dbReference type="ARBA" id="ARBA00022692"/>
    </source>
</evidence>
<keyword evidence="4 10" id="KW-0812">Transmembrane</keyword>
<keyword evidence="3 10" id="KW-1134">Transmembrane beta strand</keyword>
<dbReference type="CDD" id="cd01347">
    <property type="entry name" value="ligand_gated_channel"/>
    <property type="match status" value="1"/>
</dbReference>
<dbReference type="Proteomes" id="UP000659124">
    <property type="component" value="Unassembled WGS sequence"/>
</dbReference>
<dbReference type="EMBL" id="JACVFC010000004">
    <property type="protein sequence ID" value="MBC9933835.1"/>
    <property type="molecule type" value="Genomic_DNA"/>
</dbReference>
<dbReference type="Gene3D" id="2.40.170.20">
    <property type="entry name" value="TonB-dependent receptor, beta-barrel domain"/>
    <property type="match status" value="1"/>
</dbReference>
<keyword evidence="6" id="KW-0406">Ion transport</keyword>
<reference evidence="15 16" key="1">
    <citation type="submission" date="2020-09" db="EMBL/GenBank/DDBJ databases">
        <title>Genome sequences of type strains of Chitinophaga qingshengii and Chitinophaga varians.</title>
        <authorList>
            <person name="Kittiwongwattana C."/>
        </authorList>
    </citation>
    <scope>NUCLEOTIDE SEQUENCE [LARGE SCALE GENOMIC DNA]</scope>
    <source>
        <strain evidence="15 16">JCM 30026</strain>
    </source>
</reference>
<comment type="subcellular location">
    <subcellularLocation>
        <location evidence="1 10">Cell outer membrane</location>
        <topology evidence="1 10">Multi-pass membrane protein</topology>
    </subcellularLocation>
</comment>
<keyword evidence="2 10" id="KW-0813">Transport</keyword>
<accession>A0ABR7TVZ7</accession>
<keyword evidence="8 10" id="KW-0472">Membrane</keyword>
<feature type="domain" description="TonB-dependent receptor-like beta-barrel" evidence="13">
    <location>
        <begin position="247"/>
        <end position="624"/>
    </location>
</feature>
<evidence type="ECO:0000256" key="6">
    <source>
        <dbReference type="ARBA" id="ARBA00023065"/>
    </source>
</evidence>
<dbReference type="Gene3D" id="2.170.130.10">
    <property type="entry name" value="TonB-dependent receptor, plug domain"/>
    <property type="match status" value="1"/>
</dbReference>
<evidence type="ECO:0000256" key="8">
    <source>
        <dbReference type="ARBA" id="ARBA00023136"/>
    </source>
</evidence>
<feature type="signal peptide" evidence="12">
    <location>
        <begin position="1"/>
        <end position="20"/>
    </location>
</feature>
<keyword evidence="7 11" id="KW-0798">TonB box</keyword>